<dbReference type="Pfam" id="PF00501">
    <property type="entry name" value="AMP-binding"/>
    <property type="match status" value="1"/>
</dbReference>
<dbReference type="GeneID" id="87832047"/>
<sequence length="602" mass="64923">MDAPKPPSQVLSGPPPPLSPSIWSFLQTGLSTNPNGAALISMQQPPTHLSRLVGPHPGPQPIQTPASLGPDQLLTWSYAQLSRGAARLATVLKRHDVPPESTIATFIPQSAESVLFLWAAAAARSMIITRSPEELLQEEKVGYYFETFGPAVVVVVDEEGVGVVDEMRMKHKQQGQFLGICLGVLKGEKREGWLSMAEIADMEFTEGESTVDPAAVNDRLDRPAHALFTSGTTGPMKCVPQTVKSLSAIAALLAPISRNPLAPQLVGIALSGSFGATAISLPYNAASGGGTAVVAGPRWFSCADVIRAIETCRVTWAVMVRYYASMLLQHGEAKPERFRSVRLVTVIGEIVTEGFLAEVQKMFENAVVIPGYGMTEGGTLFGWPEGAPSPLPSYQGIVSSGALLPGFRARIVDKNGEVVERGRQGELHAGGDVFIERYWGGVEADRFYEDEAGRWFRTGDIAMVDEEGYWYVVGRLKDRVRSIAGEEHGVFHPFALESSISTRFGVQAQVVGISTTMLNDVPFAILERLPEGVTEADIAEHCVNAMGTIYGLAGISSLEQLGMEGWPRTAETGKVSKKALQRVALQWLEKQEFTAYALGKST</sequence>
<proteinExistence type="inferred from homology"/>
<dbReference type="SUPFAM" id="SSF56801">
    <property type="entry name" value="Acetyl-CoA synthetase-like"/>
    <property type="match status" value="1"/>
</dbReference>
<dbReference type="AlphaFoldDB" id="A0AAN6Z2R2"/>
<dbReference type="EMBL" id="MU853232">
    <property type="protein sequence ID" value="KAK4121884.1"/>
    <property type="molecule type" value="Genomic_DNA"/>
</dbReference>
<evidence type="ECO:0000256" key="1">
    <source>
        <dbReference type="ARBA" id="ARBA00006432"/>
    </source>
</evidence>
<dbReference type="CDD" id="cd04433">
    <property type="entry name" value="AFD_class_I"/>
    <property type="match status" value="1"/>
</dbReference>
<dbReference type="GO" id="GO:0031956">
    <property type="term" value="F:medium-chain fatty acid-CoA ligase activity"/>
    <property type="evidence" value="ECO:0007669"/>
    <property type="project" value="TreeGrafter"/>
</dbReference>
<comment type="caution">
    <text evidence="4">The sequence shown here is derived from an EMBL/GenBank/DDBJ whole genome shotgun (WGS) entry which is preliminary data.</text>
</comment>
<feature type="domain" description="AMP-dependent synthetase/ligase" evidence="3">
    <location>
        <begin position="75"/>
        <end position="439"/>
    </location>
</feature>
<accession>A0AAN6Z2R2</accession>
<keyword evidence="5" id="KW-1185">Reference proteome</keyword>
<evidence type="ECO:0000313" key="5">
    <source>
        <dbReference type="Proteomes" id="UP001302602"/>
    </source>
</evidence>
<comment type="similarity">
    <text evidence="1">Belongs to the ATP-dependent AMP-binding enzyme family.</text>
</comment>
<dbReference type="PANTHER" id="PTHR43201:SF5">
    <property type="entry name" value="MEDIUM-CHAIN ACYL-COA LIGASE ACSF2, MITOCHONDRIAL"/>
    <property type="match status" value="1"/>
</dbReference>
<gene>
    <name evidence="4" type="ORF">N657DRAFT_665151</name>
</gene>
<dbReference type="InterPro" id="IPR000873">
    <property type="entry name" value="AMP-dep_synth/lig_dom"/>
</dbReference>
<dbReference type="GO" id="GO:0006631">
    <property type="term" value="P:fatty acid metabolic process"/>
    <property type="evidence" value="ECO:0007669"/>
    <property type="project" value="TreeGrafter"/>
</dbReference>
<dbReference type="Gene3D" id="3.40.50.12780">
    <property type="entry name" value="N-terminal domain of ligase-like"/>
    <property type="match status" value="1"/>
</dbReference>
<evidence type="ECO:0000313" key="4">
    <source>
        <dbReference type="EMBL" id="KAK4121884.1"/>
    </source>
</evidence>
<dbReference type="PANTHER" id="PTHR43201">
    <property type="entry name" value="ACYL-COA SYNTHETASE"/>
    <property type="match status" value="1"/>
</dbReference>
<dbReference type="Proteomes" id="UP001302602">
    <property type="component" value="Unassembled WGS sequence"/>
</dbReference>
<reference evidence="4" key="1">
    <citation type="journal article" date="2023" name="Mol. Phylogenet. Evol.">
        <title>Genome-scale phylogeny and comparative genomics of the fungal order Sordariales.</title>
        <authorList>
            <person name="Hensen N."/>
            <person name="Bonometti L."/>
            <person name="Westerberg I."/>
            <person name="Brannstrom I.O."/>
            <person name="Guillou S."/>
            <person name="Cros-Aarteil S."/>
            <person name="Calhoun S."/>
            <person name="Haridas S."/>
            <person name="Kuo A."/>
            <person name="Mondo S."/>
            <person name="Pangilinan J."/>
            <person name="Riley R."/>
            <person name="LaButti K."/>
            <person name="Andreopoulos B."/>
            <person name="Lipzen A."/>
            <person name="Chen C."/>
            <person name="Yan M."/>
            <person name="Daum C."/>
            <person name="Ng V."/>
            <person name="Clum A."/>
            <person name="Steindorff A."/>
            <person name="Ohm R.A."/>
            <person name="Martin F."/>
            <person name="Silar P."/>
            <person name="Natvig D.O."/>
            <person name="Lalanne C."/>
            <person name="Gautier V."/>
            <person name="Ament-Velasquez S.L."/>
            <person name="Kruys A."/>
            <person name="Hutchinson M.I."/>
            <person name="Powell A.J."/>
            <person name="Barry K."/>
            <person name="Miller A.N."/>
            <person name="Grigoriev I.V."/>
            <person name="Debuchy R."/>
            <person name="Gladieux P."/>
            <person name="Hiltunen Thoren M."/>
            <person name="Johannesson H."/>
        </authorList>
    </citation>
    <scope>NUCLEOTIDE SEQUENCE</scope>
    <source>
        <strain evidence="4">CBS 731.68</strain>
    </source>
</reference>
<name>A0AAN6Z2R2_9PEZI</name>
<organism evidence="4 5">
    <name type="scientific">Parathielavia appendiculata</name>
    <dbReference type="NCBI Taxonomy" id="2587402"/>
    <lineage>
        <taxon>Eukaryota</taxon>
        <taxon>Fungi</taxon>
        <taxon>Dikarya</taxon>
        <taxon>Ascomycota</taxon>
        <taxon>Pezizomycotina</taxon>
        <taxon>Sordariomycetes</taxon>
        <taxon>Sordariomycetidae</taxon>
        <taxon>Sordariales</taxon>
        <taxon>Chaetomiaceae</taxon>
        <taxon>Parathielavia</taxon>
    </lineage>
</organism>
<dbReference type="InterPro" id="IPR042099">
    <property type="entry name" value="ANL_N_sf"/>
</dbReference>
<evidence type="ECO:0000259" key="3">
    <source>
        <dbReference type="Pfam" id="PF00501"/>
    </source>
</evidence>
<reference evidence="4" key="2">
    <citation type="submission" date="2023-05" db="EMBL/GenBank/DDBJ databases">
        <authorList>
            <consortium name="Lawrence Berkeley National Laboratory"/>
            <person name="Steindorff A."/>
            <person name="Hensen N."/>
            <person name="Bonometti L."/>
            <person name="Westerberg I."/>
            <person name="Brannstrom I.O."/>
            <person name="Guillou S."/>
            <person name="Cros-Aarteil S."/>
            <person name="Calhoun S."/>
            <person name="Haridas S."/>
            <person name="Kuo A."/>
            <person name="Mondo S."/>
            <person name="Pangilinan J."/>
            <person name="Riley R."/>
            <person name="Labutti K."/>
            <person name="Andreopoulos B."/>
            <person name="Lipzen A."/>
            <person name="Chen C."/>
            <person name="Yanf M."/>
            <person name="Daum C."/>
            <person name="Ng V."/>
            <person name="Clum A."/>
            <person name="Ohm R."/>
            <person name="Martin F."/>
            <person name="Silar P."/>
            <person name="Natvig D."/>
            <person name="Lalanne C."/>
            <person name="Gautier V."/>
            <person name="Ament-Velasquez S.L."/>
            <person name="Kruys A."/>
            <person name="Hutchinson M.I."/>
            <person name="Powell A.J."/>
            <person name="Barry K."/>
            <person name="Miller A.N."/>
            <person name="Grigoriev I.V."/>
            <person name="Debuchy R."/>
            <person name="Gladieux P."/>
            <person name="Thoren M.H."/>
            <person name="Johannesson H."/>
        </authorList>
    </citation>
    <scope>NUCLEOTIDE SEQUENCE</scope>
    <source>
        <strain evidence="4">CBS 731.68</strain>
    </source>
</reference>
<keyword evidence="2" id="KW-0436">Ligase</keyword>
<protein>
    <submittedName>
        <fullName evidence="4">Acetyl-CoA synthetase-like protein</fullName>
    </submittedName>
</protein>
<evidence type="ECO:0000256" key="2">
    <source>
        <dbReference type="ARBA" id="ARBA00022598"/>
    </source>
</evidence>
<dbReference type="RefSeq" id="XP_062645655.1">
    <property type="nucleotide sequence ID" value="XM_062795278.1"/>
</dbReference>